<sequence>MTQTIRTTAADRFSSFDVHQTLYKQIGKSSISVGLLIPKDIKPGKHPLHVKYHGGGLITGDALFPDWFANYLVSFTHRTSSIMVLPNYRFVPEHSGADILEDIRDFWTWVDHHLVKFLQGVAPGIEVDLDRLLVSGDSSGGWLALHSVFELPEGRIKALFLEYPMAKKWCKTKEWLEERGKPAPGEEVIDKHLVQLAEGSVVYSAIPGDPARDTLAYAFSASQRYWDRAFGTDRKLHPIERLGERKQFPPSLILHGDADTAVDLKDSEDFVQRIGQVMGPLVADEVHLVVREGEEHGFDIDIVEEEVLWLAKELQWLEKVWLR</sequence>
<feature type="active site" evidence="1">
    <location>
        <position position="138"/>
    </location>
</feature>
<gene>
    <name evidence="3" type="ORF">SLS59_004656</name>
</gene>
<dbReference type="InterPro" id="IPR029058">
    <property type="entry name" value="AB_hydrolase_fold"/>
</dbReference>
<evidence type="ECO:0000259" key="2">
    <source>
        <dbReference type="Pfam" id="PF07859"/>
    </source>
</evidence>
<dbReference type="InterPro" id="IPR013094">
    <property type="entry name" value="AB_hydrolase_3"/>
</dbReference>
<reference evidence="3 4" key="1">
    <citation type="submission" date="2024-02" db="EMBL/GenBank/DDBJ databases">
        <title>De novo assembly and annotation of 12 fungi associated with fruit tree decline syndrome in Ontario, Canada.</title>
        <authorList>
            <person name="Sulman M."/>
            <person name="Ellouze W."/>
            <person name="Ilyukhin E."/>
        </authorList>
    </citation>
    <scope>NUCLEOTIDE SEQUENCE [LARGE SCALE GENOMIC DNA]</scope>
    <source>
        <strain evidence="3 4">M97-236</strain>
    </source>
</reference>
<accession>A0ABR3REY6</accession>
<dbReference type="PANTHER" id="PTHR23024:SF339">
    <property type="entry name" value="ALPHA_BETA HYDROLASE FOLD-3 DOMAIN-CONTAINING PROTEIN"/>
    <property type="match status" value="1"/>
</dbReference>
<organism evidence="3 4">
    <name type="scientific">Nothophoma quercina</name>
    <dbReference type="NCBI Taxonomy" id="749835"/>
    <lineage>
        <taxon>Eukaryota</taxon>
        <taxon>Fungi</taxon>
        <taxon>Dikarya</taxon>
        <taxon>Ascomycota</taxon>
        <taxon>Pezizomycotina</taxon>
        <taxon>Dothideomycetes</taxon>
        <taxon>Pleosporomycetidae</taxon>
        <taxon>Pleosporales</taxon>
        <taxon>Pleosporineae</taxon>
        <taxon>Didymellaceae</taxon>
        <taxon>Nothophoma</taxon>
    </lineage>
</organism>
<dbReference type="SUPFAM" id="SSF53474">
    <property type="entry name" value="alpha/beta-Hydrolases"/>
    <property type="match status" value="1"/>
</dbReference>
<proteinExistence type="predicted"/>
<dbReference type="InterPro" id="IPR050466">
    <property type="entry name" value="Carboxylest/Gibb_receptor"/>
</dbReference>
<dbReference type="InterPro" id="IPR033140">
    <property type="entry name" value="Lipase_GDXG_put_SER_AS"/>
</dbReference>
<dbReference type="Proteomes" id="UP001521222">
    <property type="component" value="Unassembled WGS sequence"/>
</dbReference>
<dbReference type="PANTHER" id="PTHR23024">
    <property type="entry name" value="ARYLACETAMIDE DEACETYLASE"/>
    <property type="match status" value="1"/>
</dbReference>
<comment type="caution">
    <text evidence="3">The sequence shown here is derived from an EMBL/GenBank/DDBJ whole genome shotgun (WGS) entry which is preliminary data.</text>
</comment>
<keyword evidence="4" id="KW-1185">Reference proteome</keyword>
<evidence type="ECO:0000313" key="3">
    <source>
        <dbReference type="EMBL" id="KAL1603000.1"/>
    </source>
</evidence>
<evidence type="ECO:0000313" key="4">
    <source>
        <dbReference type="Proteomes" id="UP001521222"/>
    </source>
</evidence>
<dbReference type="PROSITE" id="PS01174">
    <property type="entry name" value="LIPASE_GDXG_SER"/>
    <property type="match status" value="1"/>
</dbReference>
<feature type="domain" description="Alpha/beta hydrolase fold-3" evidence="2">
    <location>
        <begin position="50"/>
        <end position="298"/>
    </location>
</feature>
<dbReference type="Pfam" id="PF07859">
    <property type="entry name" value="Abhydrolase_3"/>
    <property type="match status" value="1"/>
</dbReference>
<evidence type="ECO:0000256" key="1">
    <source>
        <dbReference type="PROSITE-ProRule" id="PRU10038"/>
    </source>
</evidence>
<dbReference type="EMBL" id="JAKIXB020000013">
    <property type="protein sequence ID" value="KAL1603000.1"/>
    <property type="molecule type" value="Genomic_DNA"/>
</dbReference>
<dbReference type="Gene3D" id="3.40.50.1820">
    <property type="entry name" value="alpha/beta hydrolase"/>
    <property type="match status" value="1"/>
</dbReference>
<protein>
    <recommendedName>
        <fullName evidence="2">Alpha/beta hydrolase fold-3 domain-containing protein</fullName>
    </recommendedName>
</protein>
<name>A0ABR3REY6_9PLEO</name>